<keyword evidence="3" id="KW-1185">Reference proteome</keyword>
<dbReference type="KEGG" id="hhg:XM38_045690"/>
<gene>
    <name evidence="2" type="ORF">XM38_045690</name>
</gene>
<dbReference type="Gene3D" id="3.90.1570.10">
    <property type="entry name" value="tt1808, chain A"/>
    <property type="match status" value="1"/>
</dbReference>
<dbReference type="Proteomes" id="UP000191901">
    <property type="component" value="Chromosome"/>
</dbReference>
<protein>
    <recommendedName>
        <fullName evidence="1">Putative restriction endonuclease domain-containing protein</fullName>
    </recommendedName>
</protein>
<dbReference type="Pfam" id="PF05685">
    <property type="entry name" value="Uma2"/>
    <property type="match status" value="1"/>
</dbReference>
<dbReference type="InterPro" id="IPR012296">
    <property type="entry name" value="Nuclease_put_TT1808"/>
</dbReference>
<dbReference type="CDD" id="cd06260">
    <property type="entry name" value="DUF820-like"/>
    <property type="match status" value="1"/>
</dbReference>
<evidence type="ECO:0000313" key="2">
    <source>
        <dbReference type="EMBL" id="ASC73598.1"/>
    </source>
</evidence>
<dbReference type="InterPro" id="IPR011335">
    <property type="entry name" value="Restrct_endonuc-II-like"/>
</dbReference>
<proteinExistence type="predicted"/>
<evidence type="ECO:0000313" key="3">
    <source>
        <dbReference type="Proteomes" id="UP000191901"/>
    </source>
</evidence>
<accession>A0A1Z3HTF4</accession>
<dbReference type="SUPFAM" id="SSF52980">
    <property type="entry name" value="Restriction endonuclease-like"/>
    <property type="match status" value="1"/>
</dbReference>
<dbReference type="EMBL" id="CP021983">
    <property type="protein sequence ID" value="ASC73598.1"/>
    <property type="molecule type" value="Genomic_DNA"/>
</dbReference>
<feature type="domain" description="Putative restriction endonuclease" evidence="1">
    <location>
        <begin position="10"/>
        <end position="85"/>
    </location>
</feature>
<evidence type="ECO:0000259" key="1">
    <source>
        <dbReference type="Pfam" id="PF05685"/>
    </source>
</evidence>
<sequence>MTTTRPLLTFEEYLAYDDGTDTRYELVDGELVAMPPESPENNAIAKRLFVELLRHFPMDLVAYKDTGVEVSGRRCRCRIPAGTYPRVCRCLGGGHTGHHYPRHAASSPGD</sequence>
<organism evidence="2 3">
    <name type="scientific">Halomicronema hongdechloris C2206</name>
    <dbReference type="NCBI Taxonomy" id="1641165"/>
    <lineage>
        <taxon>Bacteria</taxon>
        <taxon>Bacillati</taxon>
        <taxon>Cyanobacteriota</taxon>
        <taxon>Cyanophyceae</taxon>
        <taxon>Nodosilineales</taxon>
        <taxon>Nodosilineaceae</taxon>
        <taxon>Halomicronema</taxon>
    </lineage>
</organism>
<dbReference type="AlphaFoldDB" id="A0A1Z3HTF4"/>
<reference evidence="2 3" key="1">
    <citation type="journal article" date="2016" name="Biochim. Biophys. Acta">
        <title>Characterization of red-shifted phycobilisomes isolated from the chlorophyll f-containing cyanobacterium Halomicronema hongdechloris.</title>
        <authorList>
            <person name="Li Y."/>
            <person name="Lin Y."/>
            <person name="Garvey C.J."/>
            <person name="Birch D."/>
            <person name="Corkery R.W."/>
            <person name="Loughlin P.C."/>
            <person name="Scheer H."/>
            <person name="Willows R.D."/>
            <person name="Chen M."/>
        </authorList>
    </citation>
    <scope>NUCLEOTIDE SEQUENCE [LARGE SCALE GENOMIC DNA]</scope>
    <source>
        <strain evidence="2 3">C2206</strain>
    </source>
</reference>
<name>A0A1Z3HTF4_9CYAN</name>
<dbReference type="InterPro" id="IPR008538">
    <property type="entry name" value="Uma2"/>
</dbReference>